<evidence type="ECO:0000313" key="1">
    <source>
        <dbReference type="EMBL" id="KAI4840594.1"/>
    </source>
</evidence>
<gene>
    <name evidence="1" type="ORF">MKS88_000827</name>
</gene>
<dbReference type="EMBL" id="CM043771">
    <property type="protein sequence ID" value="KAI4840594.1"/>
    <property type="molecule type" value="Genomic_DNA"/>
</dbReference>
<comment type="caution">
    <text evidence="1">The sequence shown here is derived from an EMBL/GenBank/DDBJ whole genome shotgun (WGS) entry which is preliminary data.</text>
</comment>
<proteinExistence type="predicted"/>
<accession>A0ACB9YFR0</accession>
<name>A0ACB9YFR0_PLABR</name>
<reference evidence="1" key="1">
    <citation type="submission" date="2022-06" db="EMBL/GenBank/DDBJ databases">
        <title>The First Complete Genome of the Simian Malaria Parasite Plasmodium brasilianum.</title>
        <authorList>
            <person name="Bajic M."/>
            <person name="Ravishankar S."/>
        </authorList>
    </citation>
    <scope>NUCLEOTIDE SEQUENCE</scope>
    <source>
        <strain evidence="1">Bolivian I</strain>
    </source>
</reference>
<evidence type="ECO:0000313" key="2">
    <source>
        <dbReference type="Proteomes" id="UP001056978"/>
    </source>
</evidence>
<keyword evidence="2" id="KW-1185">Reference proteome</keyword>
<organism evidence="1 2">
    <name type="scientific">Plasmodium brasilianum</name>
    <dbReference type="NCBI Taxonomy" id="5824"/>
    <lineage>
        <taxon>Eukaryota</taxon>
        <taxon>Sar</taxon>
        <taxon>Alveolata</taxon>
        <taxon>Apicomplexa</taxon>
        <taxon>Aconoidasida</taxon>
        <taxon>Haemosporida</taxon>
        <taxon>Plasmodiidae</taxon>
        <taxon>Plasmodium</taxon>
        <taxon>Plasmodium (Plasmodium)</taxon>
    </lineage>
</organism>
<dbReference type="Proteomes" id="UP001056978">
    <property type="component" value="Chromosome 3"/>
</dbReference>
<sequence length="103" mass="12266">MFKIKRCNDMIFLSSKILIMNNLDTCLRKNNKIIVLKEAQKKTVFQNRLIIFRNKTEKKSIGLKDMLPTNRRNDSEKEDIGKIEYDGNMNLRITINQEFEKKN</sequence>
<protein>
    <submittedName>
        <fullName evidence="1">Uncharacterized protein</fullName>
    </submittedName>
</protein>